<reference evidence="2 3" key="1">
    <citation type="submission" date="2021-11" db="EMBL/GenBank/DDBJ databases">
        <title>Genomic of Niabella pedocola.</title>
        <authorList>
            <person name="Wu T."/>
        </authorList>
    </citation>
    <scope>NUCLEOTIDE SEQUENCE [LARGE SCALE GENOMIC DNA]</scope>
    <source>
        <strain evidence="2 3">JCM 31011</strain>
    </source>
</reference>
<dbReference type="Proteomes" id="UP001199816">
    <property type="component" value="Unassembled WGS sequence"/>
</dbReference>
<evidence type="ECO:0000313" key="2">
    <source>
        <dbReference type="EMBL" id="MCD2424464.1"/>
    </source>
</evidence>
<evidence type="ECO:0000313" key="3">
    <source>
        <dbReference type="Proteomes" id="UP001199816"/>
    </source>
</evidence>
<organism evidence="2 3">
    <name type="scientific">Niabella pedocola</name>
    <dbReference type="NCBI Taxonomy" id="1752077"/>
    <lineage>
        <taxon>Bacteria</taxon>
        <taxon>Pseudomonadati</taxon>
        <taxon>Bacteroidota</taxon>
        <taxon>Chitinophagia</taxon>
        <taxon>Chitinophagales</taxon>
        <taxon>Chitinophagaceae</taxon>
        <taxon>Niabella</taxon>
    </lineage>
</organism>
<feature type="transmembrane region" description="Helical" evidence="1">
    <location>
        <begin position="247"/>
        <end position="268"/>
    </location>
</feature>
<dbReference type="RefSeq" id="WP_231006401.1">
    <property type="nucleotide sequence ID" value="NZ_JAJNEC010000005.1"/>
</dbReference>
<comment type="caution">
    <text evidence="2">The sequence shown here is derived from an EMBL/GenBank/DDBJ whole genome shotgun (WGS) entry which is preliminary data.</text>
</comment>
<gene>
    <name evidence="2" type="ORF">LQ567_16915</name>
</gene>
<sequence>MFRKLKDTIITIKEAVGVELQIGPDERWQFNGFHVKFVDKKLQQLTAYSDIEDLKLLKARLPKQVPLVLVINGKGVLMRKTAQPENNLVNQLFPGSNPGDFFSVTCPDEATGQYHFICRKTLVAQVLEALNAAGLQPLSLGIGLTPLVQALPFLEAPDATIHTPSYSVAIVQKKIHEIIYGPRDRPDASSFMVGGALYKAQQVNALGAVLQVLLKPADQLEGDITTEAVKAVGEDYKYYKLFHFTKWTVLAALLVLLLGNFFVFNHYFGKNKALAQQADLVRAATQSSLLEQARSDSSYAFFTSAGWNKNTRHSYYADRIAALAPETVRFSLLQTAPVQESIGAGDLIFANNKIILQGISTDPTELETFSRAIKNIPGVEAVVINNYLYKRDLLAAVFTLEITIQS</sequence>
<dbReference type="EMBL" id="JAJNEC010000005">
    <property type="protein sequence ID" value="MCD2424464.1"/>
    <property type="molecule type" value="Genomic_DNA"/>
</dbReference>
<name>A0ABS8PTR6_9BACT</name>
<keyword evidence="1" id="KW-0472">Membrane</keyword>
<accession>A0ABS8PTR6</accession>
<protein>
    <submittedName>
        <fullName evidence="2">Uncharacterized protein</fullName>
    </submittedName>
</protein>
<keyword evidence="1" id="KW-1133">Transmembrane helix</keyword>
<keyword evidence="1" id="KW-0812">Transmembrane</keyword>
<proteinExistence type="predicted"/>
<keyword evidence="3" id="KW-1185">Reference proteome</keyword>
<evidence type="ECO:0000256" key="1">
    <source>
        <dbReference type="SAM" id="Phobius"/>
    </source>
</evidence>